<dbReference type="EMBL" id="KK785425">
    <property type="protein sequence ID" value="KDO42895.1"/>
    <property type="molecule type" value="Genomic_DNA"/>
</dbReference>
<accession>A0A067DMT9</accession>
<evidence type="ECO:0000313" key="2">
    <source>
        <dbReference type="EMBL" id="KDO42895.1"/>
    </source>
</evidence>
<proteinExistence type="predicted"/>
<dbReference type="Proteomes" id="UP000027120">
    <property type="component" value="Unassembled WGS sequence"/>
</dbReference>
<dbReference type="AlphaFoldDB" id="A0A067DMT9"/>
<gene>
    <name evidence="2" type="ORF">CISIN_1g043173mg</name>
</gene>
<name>A0A067DMT9_CITSI</name>
<keyword evidence="1" id="KW-0812">Transmembrane</keyword>
<keyword evidence="3" id="KW-1185">Reference proteome</keyword>
<keyword evidence="1" id="KW-0472">Membrane</keyword>
<organism evidence="2 3">
    <name type="scientific">Citrus sinensis</name>
    <name type="common">Sweet orange</name>
    <name type="synonym">Citrus aurantium var. sinensis</name>
    <dbReference type="NCBI Taxonomy" id="2711"/>
    <lineage>
        <taxon>Eukaryota</taxon>
        <taxon>Viridiplantae</taxon>
        <taxon>Streptophyta</taxon>
        <taxon>Embryophyta</taxon>
        <taxon>Tracheophyta</taxon>
        <taxon>Spermatophyta</taxon>
        <taxon>Magnoliopsida</taxon>
        <taxon>eudicotyledons</taxon>
        <taxon>Gunneridae</taxon>
        <taxon>Pentapetalae</taxon>
        <taxon>rosids</taxon>
        <taxon>malvids</taxon>
        <taxon>Sapindales</taxon>
        <taxon>Rutaceae</taxon>
        <taxon>Aurantioideae</taxon>
        <taxon>Citrus</taxon>
    </lineage>
</organism>
<keyword evidence="1" id="KW-1133">Transmembrane helix</keyword>
<protein>
    <submittedName>
        <fullName evidence="2">Uncharacterized protein</fullName>
    </submittedName>
</protein>
<feature type="transmembrane region" description="Helical" evidence="1">
    <location>
        <begin position="21"/>
        <end position="40"/>
    </location>
</feature>
<evidence type="ECO:0000313" key="3">
    <source>
        <dbReference type="Proteomes" id="UP000027120"/>
    </source>
</evidence>
<evidence type="ECO:0000256" key="1">
    <source>
        <dbReference type="SAM" id="Phobius"/>
    </source>
</evidence>
<reference evidence="2 3" key="1">
    <citation type="submission" date="2014-04" db="EMBL/GenBank/DDBJ databases">
        <authorList>
            <consortium name="International Citrus Genome Consortium"/>
            <person name="Gmitter F."/>
            <person name="Chen C."/>
            <person name="Farmerie W."/>
            <person name="Harkins T."/>
            <person name="Desany B."/>
            <person name="Mohiuddin M."/>
            <person name="Kodira C."/>
            <person name="Borodovsky M."/>
            <person name="Lomsadze A."/>
            <person name="Burns P."/>
            <person name="Jenkins J."/>
            <person name="Prochnik S."/>
            <person name="Shu S."/>
            <person name="Chapman J."/>
            <person name="Pitluck S."/>
            <person name="Schmutz J."/>
            <person name="Rokhsar D."/>
        </authorList>
    </citation>
    <scope>NUCLEOTIDE SEQUENCE</scope>
</reference>
<feature type="transmembrane region" description="Helical" evidence="1">
    <location>
        <begin position="60"/>
        <end position="83"/>
    </location>
</feature>
<sequence length="93" mass="10717">MDHSQHAHKTFRYKLVPCHGFCLPFSFFSPSLLVVLFKMFPFDIVSACYCGPLSLSLLVVLNQCLCNIYVDVFVLISVTFAPIMKYTRFWLSI</sequence>